<dbReference type="AlphaFoldDB" id="A0A6L5YM93"/>
<gene>
    <name evidence="2" type="ORF">FYJ75_00855</name>
</gene>
<dbReference type="InterPro" id="IPR029002">
    <property type="entry name" value="PLPC/GPLD1"/>
</dbReference>
<name>A0A6L5YM93_9FIRM</name>
<evidence type="ECO:0000259" key="1">
    <source>
        <dbReference type="Pfam" id="PF00882"/>
    </source>
</evidence>
<comment type="caution">
    <text evidence="2">The sequence shown here is derived from an EMBL/GenBank/DDBJ whole genome shotgun (WGS) entry which is preliminary data.</text>
</comment>
<organism evidence="2 3">
    <name type="scientific">Roseburia porci</name>
    <dbReference type="NCBI Taxonomy" id="2605790"/>
    <lineage>
        <taxon>Bacteria</taxon>
        <taxon>Bacillati</taxon>
        <taxon>Bacillota</taxon>
        <taxon>Clostridia</taxon>
        <taxon>Lachnospirales</taxon>
        <taxon>Lachnospiraceae</taxon>
        <taxon>Roseburia</taxon>
    </lineage>
</organism>
<dbReference type="RefSeq" id="WP_154427880.1">
    <property type="nucleotide sequence ID" value="NZ_VUNI01000001.1"/>
</dbReference>
<sequence length="205" mass="24574">MRKKSHVSLARFIVRNTDNEELKKHRYSFYIGSILPDIKPSFVYRKHEIDGTFPDLQERMKKMLERIPGKEKYTRRDICRMGEISHYLADYFTFPHNKEYPGSLKDHCTYEEELKQKLRTYLNTHEAKENLRPKKFFTSTESLFEFINRSHREYLDGKHGVKHDIESIVEVNHQALEGFFDLLKRKEHKKRYIDTTGKNLHHGAA</sequence>
<proteinExistence type="predicted"/>
<keyword evidence="3" id="KW-1185">Reference proteome</keyword>
<reference evidence="2 3" key="1">
    <citation type="submission" date="2019-08" db="EMBL/GenBank/DDBJ databases">
        <title>In-depth cultivation of the pig gut microbiome towards novel bacterial diversity and tailored functional studies.</title>
        <authorList>
            <person name="Wylensek D."/>
            <person name="Hitch T.C.A."/>
            <person name="Clavel T."/>
        </authorList>
    </citation>
    <scope>NUCLEOTIDE SEQUENCE [LARGE SCALE GENOMIC DNA]</scope>
    <source>
        <strain evidence="2 3">MUC/MUC-530-WT-4D</strain>
    </source>
</reference>
<dbReference type="Pfam" id="PF00882">
    <property type="entry name" value="Zn_dep_PLPC"/>
    <property type="match status" value="1"/>
</dbReference>
<dbReference type="Proteomes" id="UP000474024">
    <property type="component" value="Unassembled WGS sequence"/>
</dbReference>
<dbReference type="EMBL" id="VUNI01000001">
    <property type="protein sequence ID" value="MST73583.1"/>
    <property type="molecule type" value="Genomic_DNA"/>
</dbReference>
<evidence type="ECO:0000313" key="3">
    <source>
        <dbReference type="Proteomes" id="UP000474024"/>
    </source>
</evidence>
<evidence type="ECO:0000313" key="2">
    <source>
        <dbReference type="EMBL" id="MST73583.1"/>
    </source>
</evidence>
<protein>
    <submittedName>
        <fullName evidence="2">Zinc dependent phospholipase C family protein</fullName>
    </submittedName>
</protein>
<accession>A0A6L5YM93</accession>
<feature type="domain" description="Phospholipase C/D" evidence="1">
    <location>
        <begin position="5"/>
        <end position="157"/>
    </location>
</feature>